<dbReference type="Proteomes" id="UP001288320">
    <property type="component" value="Unassembled WGS sequence"/>
</dbReference>
<dbReference type="GeneID" id="92813360"/>
<protein>
    <submittedName>
        <fullName evidence="1">Uncharacterized protein</fullName>
    </submittedName>
</protein>
<dbReference type="EMBL" id="JAWNFY010000017">
    <property type="protein sequence ID" value="MDY5146707.1"/>
    <property type="molecule type" value="Genomic_DNA"/>
</dbReference>
<accession>A0AAW9HNL6</accession>
<reference evidence="1 3" key="1">
    <citation type="submission" date="2023-10" db="EMBL/GenBank/DDBJ databases">
        <title>Whole Genome based description of the genera Actinobaculum and Actinotignum reveals a complex phylogenetic relationship within the species included in the genus Actinotignum.</title>
        <authorList>
            <person name="Jensen C.S."/>
            <person name="Dargis R."/>
            <person name="Kemp M."/>
            <person name="Christensen J.J."/>
        </authorList>
    </citation>
    <scope>NUCLEOTIDE SEQUENCE</scope>
    <source>
        <strain evidence="2 3">SLA_B089</strain>
        <strain evidence="1">SLA_B245</strain>
    </source>
</reference>
<name>A0AAW9HNL6_9ACTO</name>
<dbReference type="Proteomes" id="UP001284901">
    <property type="component" value="Unassembled WGS sequence"/>
</dbReference>
<proteinExistence type="predicted"/>
<evidence type="ECO:0000313" key="1">
    <source>
        <dbReference type="EMBL" id="MDY5141189.1"/>
    </source>
</evidence>
<evidence type="ECO:0000313" key="2">
    <source>
        <dbReference type="EMBL" id="MDY5146707.1"/>
    </source>
</evidence>
<gene>
    <name evidence="1" type="ORF">R6G74_07720</name>
    <name evidence="2" type="ORF">R6P33_06730</name>
</gene>
<evidence type="ECO:0000313" key="3">
    <source>
        <dbReference type="Proteomes" id="UP001284901"/>
    </source>
</evidence>
<comment type="caution">
    <text evidence="1">The sequence shown here is derived from an EMBL/GenBank/DDBJ whole genome shotgun (WGS) entry which is preliminary data.</text>
</comment>
<organism evidence="1 4">
    <name type="scientific">Actinotignum timonense</name>
    <dbReference type="NCBI Taxonomy" id="1870995"/>
    <lineage>
        <taxon>Bacteria</taxon>
        <taxon>Bacillati</taxon>
        <taxon>Actinomycetota</taxon>
        <taxon>Actinomycetes</taxon>
        <taxon>Actinomycetales</taxon>
        <taxon>Actinomycetaceae</taxon>
        <taxon>Actinotignum</taxon>
    </lineage>
</organism>
<dbReference type="AlphaFoldDB" id="A0AAW9HNL6"/>
<evidence type="ECO:0000313" key="4">
    <source>
        <dbReference type="Proteomes" id="UP001288320"/>
    </source>
</evidence>
<dbReference type="EMBL" id="JAWNFV010000017">
    <property type="protein sequence ID" value="MDY5141189.1"/>
    <property type="molecule type" value="Genomic_DNA"/>
</dbReference>
<sequence>MAGSVNDKSNTYPVIELVKYVQAHGDQQSLFGEGEGEGYGYYLGMYGDAWDLIYAINAAHFSKCSLPEPLLSAAVDDILDELTHGSSEALNRKLELIGSPLRVPLIPEEEEPIIVEITPS</sequence>
<dbReference type="RefSeq" id="WP_087070077.1">
    <property type="nucleotide sequence ID" value="NZ_CAUPFC010000012.1"/>
</dbReference>
<keyword evidence="3" id="KW-1185">Reference proteome</keyword>